<dbReference type="PANTHER" id="PTHR43737">
    <property type="entry name" value="BLL7424 PROTEIN"/>
    <property type="match status" value="1"/>
</dbReference>
<evidence type="ECO:0000313" key="2">
    <source>
        <dbReference type="Proteomes" id="UP000315017"/>
    </source>
</evidence>
<evidence type="ECO:0000313" key="1">
    <source>
        <dbReference type="EMBL" id="QDU25028.1"/>
    </source>
</evidence>
<dbReference type="EMBL" id="CP036274">
    <property type="protein sequence ID" value="QDU25028.1"/>
    <property type="molecule type" value="Genomic_DNA"/>
</dbReference>
<accession>A0A517Y444</accession>
<dbReference type="SUPFAM" id="SSF53649">
    <property type="entry name" value="Alkaline phosphatase-like"/>
    <property type="match status" value="1"/>
</dbReference>
<dbReference type="AlphaFoldDB" id="A0A517Y444"/>
<proteinExistence type="predicted"/>
<protein>
    <recommendedName>
        <fullName evidence="3">DUF1501 domain-containing protein</fullName>
    </recommendedName>
</protein>
<reference evidence="1 2" key="1">
    <citation type="submission" date="2019-02" db="EMBL/GenBank/DDBJ databases">
        <title>Deep-cultivation of Planctomycetes and their phenomic and genomic characterization uncovers novel biology.</title>
        <authorList>
            <person name="Wiegand S."/>
            <person name="Jogler M."/>
            <person name="Boedeker C."/>
            <person name="Pinto D."/>
            <person name="Vollmers J."/>
            <person name="Rivas-Marin E."/>
            <person name="Kohn T."/>
            <person name="Peeters S.H."/>
            <person name="Heuer A."/>
            <person name="Rast P."/>
            <person name="Oberbeckmann S."/>
            <person name="Bunk B."/>
            <person name="Jeske O."/>
            <person name="Meyerdierks A."/>
            <person name="Storesund J.E."/>
            <person name="Kallscheuer N."/>
            <person name="Luecker S."/>
            <person name="Lage O.M."/>
            <person name="Pohl T."/>
            <person name="Merkel B.J."/>
            <person name="Hornburger P."/>
            <person name="Mueller R.-W."/>
            <person name="Bruemmer F."/>
            <person name="Labrenz M."/>
            <person name="Spormann A.M."/>
            <person name="Op den Camp H."/>
            <person name="Overmann J."/>
            <person name="Amann R."/>
            <person name="Jetten M.S.M."/>
            <person name="Mascher T."/>
            <person name="Medema M.H."/>
            <person name="Devos D.P."/>
            <person name="Kaster A.-K."/>
            <person name="Ovreas L."/>
            <person name="Rohde M."/>
            <person name="Galperin M.Y."/>
            <person name="Jogler C."/>
        </authorList>
    </citation>
    <scope>NUCLEOTIDE SEQUENCE [LARGE SCALE GENOMIC DNA]</scope>
    <source>
        <strain evidence="1 2">ETA_A8</strain>
    </source>
</reference>
<dbReference type="InterPro" id="IPR006311">
    <property type="entry name" value="TAT_signal"/>
</dbReference>
<dbReference type="Pfam" id="PF07394">
    <property type="entry name" value="DUF1501"/>
    <property type="match status" value="1"/>
</dbReference>
<dbReference type="InterPro" id="IPR017850">
    <property type="entry name" value="Alkaline_phosphatase_core_sf"/>
</dbReference>
<sequence length="482" mass="52752">MFTIRPSYSANCSRRAFLRVGAAGLGAVGLTRLLRGGEPADKPWLRDKSVVWLWLGGGPPQAETWDPKPDAPESVRTMFGEIQTSLPGVAFGSHLPKLAERANRLAIIRSFQTPCKDHQDNWVRAMLTGSEAKMSPPSAGSVYAYLRGTNNPHTGVPSYIVLDSGNNQEFLQEHFLRGNTHGDLSVAYAPFNPAGVITRSPEPTGPRRKPDGDVTFSPLVQNMELRIPADRAANRRELLRGLDAATRRLESDPMCAAHDAYTEQAYKVLQGSVAEAFRLDREDPRTVERYDTSHITLTCPNFLKLPDFPRRPSLLGRQMLMARRLCEAGAGLVMVENCGWDFHGGDGLNPNVKDGLEGFGPQLDHAVSAFLDDVRDRGLKDRILLVVCGEMGRTPKINPKGGRDHWPSLAPLLLAGGGFKMGQVIGESDSQAGRPVTTPVTPADLISTVLRTLLDPTKLRLFPNIRPDLLRRVEGVPIPGLS</sequence>
<name>A0A517Y444_9BACT</name>
<evidence type="ECO:0008006" key="3">
    <source>
        <dbReference type="Google" id="ProtNLM"/>
    </source>
</evidence>
<dbReference type="PROSITE" id="PS51318">
    <property type="entry name" value="TAT"/>
    <property type="match status" value="1"/>
</dbReference>
<dbReference type="Proteomes" id="UP000315017">
    <property type="component" value="Chromosome"/>
</dbReference>
<keyword evidence="2" id="KW-1185">Reference proteome</keyword>
<dbReference type="InterPro" id="IPR010869">
    <property type="entry name" value="DUF1501"/>
</dbReference>
<dbReference type="PANTHER" id="PTHR43737:SF1">
    <property type="entry name" value="DUF1501 DOMAIN-CONTAINING PROTEIN"/>
    <property type="match status" value="1"/>
</dbReference>
<gene>
    <name evidence="1" type="ORF">ETAA8_00890</name>
</gene>
<dbReference type="KEGG" id="aagg:ETAA8_00890"/>
<organism evidence="1 2">
    <name type="scientific">Anatilimnocola aggregata</name>
    <dbReference type="NCBI Taxonomy" id="2528021"/>
    <lineage>
        <taxon>Bacteria</taxon>
        <taxon>Pseudomonadati</taxon>
        <taxon>Planctomycetota</taxon>
        <taxon>Planctomycetia</taxon>
        <taxon>Pirellulales</taxon>
        <taxon>Pirellulaceae</taxon>
        <taxon>Anatilimnocola</taxon>
    </lineage>
</organism>